<organism evidence="2 3">
    <name type="scientific">Phyllobacterium phragmitis</name>
    <dbReference type="NCBI Taxonomy" id="2670329"/>
    <lineage>
        <taxon>Bacteria</taxon>
        <taxon>Pseudomonadati</taxon>
        <taxon>Pseudomonadota</taxon>
        <taxon>Alphaproteobacteria</taxon>
        <taxon>Hyphomicrobiales</taxon>
        <taxon>Phyllobacteriaceae</taxon>
        <taxon>Phyllobacterium</taxon>
    </lineage>
</organism>
<feature type="region of interest" description="Disordered" evidence="1">
    <location>
        <begin position="1"/>
        <end position="22"/>
    </location>
</feature>
<dbReference type="Proteomes" id="UP001628091">
    <property type="component" value="Unassembled WGS sequence"/>
</dbReference>
<evidence type="ECO:0000313" key="2">
    <source>
        <dbReference type="EMBL" id="GAB1584011.1"/>
    </source>
</evidence>
<evidence type="ECO:0000313" key="3">
    <source>
        <dbReference type="Proteomes" id="UP001628091"/>
    </source>
</evidence>
<name>A0ABQ0H530_9HYPH</name>
<feature type="compositionally biased region" description="Polar residues" evidence="1">
    <location>
        <begin position="105"/>
        <end position="124"/>
    </location>
</feature>
<keyword evidence="3" id="KW-1185">Reference proteome</keyword>
<dbReference type="EMBL" id="BAAFZP010000002">
    <property type="protein sequence ID" value="GAB1584011.1"/>
    <property type="molecule type" value="Genomic_DNA"/>
</dbReference>
<evidence type="ECO:0000256" key="1">
    <source>
        <dbReference type="SAM" id="MobiDB-lite"/>
    </source>
</evidence>
<gene>
    <name evidence="2" type="ORF">PPNSA23_39540</name>
</gene>
<reference evidence="2 3" key="1">
    <citation type="submission" date="2024-10" db="EMBL/GenBank/DDBJ databases">
        <title>Isolation, draft genome sequencing and identification of Phyllobacterium sp. NSA23, isolated from leaf soil.</title>
        <authorList>
            <person name="Akita H."/>
        </authorList>
    </citation>
    <scope>NUCLEOTIDE SEQUENCE [LARGE SCALE GENOMIC DNA]</scope>
    <source>
        <strain evidence="2 3">NSA23</strain>
    </source>
</reference>
<comment type="caution">
    <text evidence="2">The sequence shown here is derived from an EMBL/GenBank/DDBJ whole genome shotgun (WGS) entry which is preliminary data.</text>
</comment>
<sequence length="124" mass="13674">MGTEAEFRPGDDEAHEPAAVGKQPARQIVDLVSELGRRPHHLLARISRDAGAWSEGPGYGRARDAGKPGDLLGADEAAWRGFFLYQWISQWPTFDRTSDFRKRSTTSMKPTEGMRSSSAVIDAT</sequence>
<feature type="compositionally biased region" description="Basic and acidic residues" evidence="1">
    <location>
        <begin position="1"/>
        <end position="16"/>
    </location>
</feature>
<accession>A0ABQ0H530</accession>
<protein>
    <submittedName>
        <fullName evidence="2">Uncharacterized protein</fullName>
    </submittedName>
</protein>
<proteinExistence type="predicted"/>
<feature type="region of interest" description="Disordered" evidence="1">
    <location>
        <begin position="98"/>
        <end position="124"/>
    </location>
</feature>